<reference evidence="3 4" key="1">
    <citation type="submission" date="2018-06" db="EMBL/GenBank/DDBJ databases">
        <title>Comparative genomics reveals the genomic features of Rhizophagus irregularis, R. cerebriforme, R. diaphanum and Gigaspora rosea, and their symbiotic lifestyle signature.</title>
        <authorList>
            <person name="Morin E."/>
            <person name="San Clemente H."/>
            <person name="Chen E.C.H."/>
            <person name="De La Providencia I."/>
            <person name="Hainaut M."/>
            <person name="Kuo A."/>
            <person name="Kohler A."/>
            <person name="Murat C."/>
            <person name="Tang N."/>
            <person name="Roy S."/>
            <person name="Loubradou J."/>
            <person name="Henrissat B."/>
            <person name="Grigoriev I.V."/>
            <person name="Corradi N."/>
            <person name="Roux C."/>
            <person name="Martin F.M."/>
        </authorList>
    </citation>
    <scope>NUCLEOTIDE SEQUENCE [LARGE SCALE GENOMIC DNA]</scope>
    <source>
        <strain evidence="3 4">DAOM 227022</strain>
    </source>
</reference>
<dbReference type="Gene3D" id="2.60.270.50">
    <property type="match status" value="1"/>
</dbReference>
<evidence type="ECO:0000256" key="2">
    <source>
        <dbReference type="SAM" id="SignalP"/>
    </source>
</evidence>
<dbReference type="AlphaFoldDB" id="A0A397S8P6"/>
<evidence type="ECO:0008006" key="5">
    <source>
        <dbReference type="Google" id="ProtNLM"/>
    </source>
</evidence>
<dbReference type="Proteomes" id="UP000265703">
    <property type="component" value="Unassembled WGS sequence"/>
</dbReference>
<comment type="caution">
    <text evidence="3">The sequence shown here is derived from an EMBL/GenBank/DDBJ whole genome shotgun (WGS) entry which is preliminary data.</text>
</comment>
<feature type="chain" id="PRO_5017314331" description="Reelin domain-containing protein" evidence="2">
    <location>
        <begin position="17"/>
        <end position="231"/>
    </location>
</feature>
<evidence type="ECO:0000313" key="3">
    <source>
        <dbReference type="EMBL" id="RIA79101.1"/>
    </source>
</evidence>
<keyword evidence="1" id="KW-1133">Transmembrane helix</keyword>
<feature type="signal peptide" evidence="2">
    <location>
        <begin position="1"/>
        <end position="16"/>
    </location>
</feature>
<feature type="non-terminal residue" evidence="3">
    <location>
        <position position="1"/>
    </location>
</feature>
<dbReference type="EMBL" id="QKYT01001562">
    <property type="protein sequence ID" value="RIA79101.1"/>
    <property type="molecule type" value="Genomic_DNA"/>
</dbReference>
<proteinExistence type="predicted"/>
<protein>
    <recommendedName>
        <fullName evidence="5">Reelin domain-containing protein</fullName>
    </recommendedName>
</protein>
<name>A0A397S8P6_9GLOM</name>
<keyword evidence="1" id="KW-0812">Transmembrane</keyword>
<feature type="transmembrane region" description="Helical" evidence="1">
    <location>
        <begin position="184"/>
        <end position="210"/>
    </location>
</feature>
<organism evidence="3 4">
    <name type="scientific">Glomus cerebriforme</name>
    <dbReference type="NCBI Taxonomy" id="658196"/>
    <lineage>
        <taxon>Eukaryota</taxon>
        <taxon>Fungi</taxon>
        <taxon>Fungi incertae sedis</taxon>
        <taxon>Mucoromycota</taxon>
        <taxon>Glomeromycotina</taxon>
        <taxon>Glomeromycetes</taxon>
        <taxon>Glomerales</taxon>
        <taxon>Glomeraceae</taxon>
        <taxon>Glomus</taxon>
    </lineage>
</organism>
<evidence type="ECO:0000256" key="1">
    <source>
        <dbReference type="SAM" id="Phobius"/>
    </source>
</evidence>
<accession>A0A397S8P6</accession>
<gene>
    <name evidence="3" type="ORF">C1645_847744</name>
</gene>
<evidence type="ECO:0000313" key="4">
    <source>
        <dbReference type="Proteomes" id="UP000265703"/>
    </source>
</evidence>
<keyword evidence="4" id="KW-1185">Reference proteome</keyword>
<dbReference type="OrthoDB" id="2409572at2759"/>
<keyword evidence="2" id="KW-0732">Signal</keyword>
<keyword evidence="1" id="KW-0472">Membrane</keyword>
<sequence>INIIIILVFLLTSIHSISLIEQDIDKFYCRNDTRPHLYCCPILAHRTYSISSSIILINESGYNMSLAVADLESGIWVSGFGIKCEPQTDPLKNGQSEVFSSAASSSYYSFQGFIIFTIDDDISSVFTISWVRTTSRTYDSDYSFEFLPKKKYEVVIKRCFKDTTLQVTVIHQATDNSDNSDNSMISMISMISFILILMSIVIILCCYYLLFMKDTSKNSSESRLRQTYNSI</sequence>